<accession>A0A382XBQ3</accession>
<evidence type="ECO:0000256" key="6">
    <source>
        <dbReference type="ARBA" id="ARBA00023141"/>
    </source>
</evidence>
<feature type="domain" description="3-dehydroquinate synthase N-terminal" evidence="8">
    <location>
        <begin position="65"/>
        <end position="177"/>
    </location>
</feature>
<evidence type="ECO:0000256" key="5">
    <source>
        <dbReference type="ARBA" id="ARBA00023027"/>
    </source>
</evidence>
<comment type="similarity">
    <text evidence="2">Belongs to the sugar phosphate cyclases superfamily. Dehydroquinate synthase family.</text>
</comment>
<evidence type="ECO:0000259" key="8">
    <source>
        <dbReference type="Pfam" id="PF01761"/>
    </source>
</evidence>
<gene>
    <name evidence="10" type="ORF">METZ01_LOCUS421336</name>
</gene>
<dbReference type="Gene3D" id="1.20.1090.10">
    <property type="entry name" value="Dehydroquinate synthase-like - alpha domain"/>
    <property type="match status" value="1"/>
</dbReference>
<dbReference type="Pfam" id="PF24621">
    <property type="entry name" value="DHQS_C"/>
    <property type="match status" value="1"/>
</dbReference>
<organism evidence="10">
    <name type="scientific">marine metagenome</name>
    <dbReference type="NCBI Taxonomy" id="408172"/>
    <lineage>
        <taxon>unclassified sequences</taxon>
        <taxon>metagenomes</taxon>
        <taxon>ecological metagenomes</taxon>
    </lineage>
</organism>
<evidence type="ECO:0000256" key="4">
    <source>
        <dbReference type="ARBA" id="ARBA00022723"/>
    </source>
</evidence>
<dbReference type="AlphaFoldDB" id="A0A382XBQ3"/>
<dbReference type="GO" id="GO:0009073">
    <property type="term" value="P:aromatic amino acid family biosynthetic process"/>
    <property type="evidence" value="ECO:0007669"/>
    <property type="project" value="UniProtKB-KW"/>
</dbReference>
<evidence type="ECO:0000313" key="10">
    <source>
        <dbReference type="EMBL" id="SVD68482.1"/>
    </source>
</evidence>
<dbReference type="PANTHER" id="PTHR43622:SF7">
    <property type="entry name" value="3-DEHYDROQUINATE SYNTHASE, CHLOROPLASTIC"/>
    <property type="match status" value="1"/>
</dbReference>
<protein>
    <submittedName>
        <fullName evidence="10">Uncharacterized protein</fullName>
    </submittedName>
</protein>
<dbReference type="Gene3D" id="3.40.50.1970">
    <property type="match status" value="1"/>
</dbReference>
<dbReference type="FunFam" id="3.40.50.1970:FF:000001">
    <property type="entry name" value="3-dehydroquinate synthase"/>
    <property type="match status" value="1"/>
</dbReference>
<dbReference type="CDD" id="cd08195">
    <property type="entry name" value="DHQS"/>
    <property type="match status" value="1"/>
</dbReference>
<name>A0A382XBQ3_9ZZZZ</name>
<dbReference type="InterPro" id="IPR030960">
    <property type="entry name" value="DHQS/DOIS_N"/>
</dbReference>
<evidence type="ECO:0000256" key="2">
    <source>
        <dbReference type="ARBA" id="ARBA00005412"/>
    </source>
</evidence>
<keyword evidence="4" id="KW-0479">Metal-binding</keyword>
<keyword evidence="6" id="KW-0057">Aromatic amino acid biosynthesis</keyword>
<evidence type="ECO:0000256" key="7">
    <source>
        <dbReference type="ARBA" id="ARBA00023239"/>
    </source>
</evidence>
<evidence type="ECO:0000259" key="9">
    <source>
        <dbReference type="Pfam" id="PF24621"/>
    </source>
</evidence>
<comment type="cofactor">
    <cofactor evidence="1">
        <name>NAD(+)</name>
        <dbReference type="ChEBI" id="CHEBI:57540"/>
    </cofactor>
</comment>
<dbReference type="PANTHER" id="PTHR43622">
    <property type="entry name" value="3-DEHYDROQUINATE SYNTHASE"/>
    <property type="match status" value="1"/>
</dbReference>
<keyword evidence="5" id="KW-0520">NAD</keyword>
<dbReference type="GO" id="GO:0008652">
    <property type="term" value="P:amino acid biosynthetic process"/>
    <property type="evidence" value="ECO:0007669"/>
    <property type="project" value="UniProtKB-KW"/>
</dbReference>
<evidence type="ECO:0000256" key="1">
    <source>
        <dbReference type="ARBA" id="ARBA00001911"/>
    </source>
</evidence>
<dbReference type="Pfam" id="PF01761">
    <property type="entry name" value="DHQ_synthase"/>
    <property type="match status" value="1"/>
</dbReference>
<reference evidence="10" key="1">
    <citation type="submission" date="2018-05" db="EMBL/GenBank/DDBJ databases">
        <authorList>
            <person name="Lanie J.A."/>
            <person name="Ng W.-L."/>
            <person name="Kazmierczak K.M."/>
            <person name="Andrzejewski T.M."/>
            <person name="Davidsen T.M."/>
            <person name="Wayne K.J."/>
            <person name="Tettelin H."/>
            <person name="Glass J.I."/>
            <person name="Rusch D."/>
            <person name="Podicherti R."/>
            <person name="Tsui H.-C.T."/>
            <person name="Winkler M.E."/>
        </authorList>
    </citation>
    <scope>NUCLEOTIDE SEQUENCE</scope>
</reference>
<dbReference type="SUPFAM" id="SSF56796">
    <property type="entry name" value="Dehydroquinate synthase-like"/>
    <property type="match status" value="1"/>
</dbReference>
<dbReference type="GO" id="GO:0046872">
    <property type="term" value="F:metal ion binding"/>
    <property type="evidence" value="ECO:0007669"/>
    <property type="project" value="UniProtKB-KW"/>
</dbReference>
<keyword evidence="7" id="KW-0456">Lyase</keyword>
<keyword evidence="3" id="KW-0028">Amino-acid biosynthesis</keyword>
<evidence type="ECO:0000256" key="3">
    <source>
        <dbReference type="ARBA" id="ARBA00022605"/>
    </source>
</evidence>
<sequence length="233" mass="25466">MHKVNVNLGDHSYPIFIGSNCLEDSSLLNPYLGKGKLVVITNDVVAPLYLESVKSMLGTRCAGEFILPDGEKHKNLEIVSQIYDYLLRNKFDRHTTLLALGGGVIGDIVGFAAATYQRGIGYIQVPTTLLAQVDSSVGGKTGVNHSLGKNMIGSFYQPRCVVSDTQILNSLPEREIKAGLAEVLKYGLIKNLEFFDWLAENSEAIGGLNDSYLIQLIKTCCELKAQIVAQDEK</sequence>
<feature type="domain" description="3-dehydroquinate synthase C-terminal" evidence="9">
    <location>
        <begin position="179"/>
        <end position="233"/>
    </location>
</feature>
<dbReference type="InterPro" id="IPR056179">
    <property type="entry name" value="DHQS_C"/>
</dbReference>
<proteinExistence type="inferred from homology"/>
<dbReference type="EMBL" id="UINC01166495">
    <property type="protein sequence ID" value="SVD68482.1"/>
    <property type="molecule type" value="Genomic_DNA"/>
</dbReference>
<dbReference type="InterPro" id="IPR050071">
    <property type="entry name" value="Dehydroquinate_synthase"/>
</dbReference>
<dbReference type="GO" id="GO:0003856">
    <property type="term" value="F:3-dehydroquinate synthase activity"/>
    <property type="evidence" value="ECO:0007669"/>
    <property type="project" value="TreeGrafter"/>
</dbReference>
<feature type="non-terminal residue" evidence="10">
    <location>
        <position position="233"/>
    </location>
</feature>